<protein>
    <submittedName>
        <fullName evidence="6">Transcriptional regulator</fullName>
    </submittedName>
</protein>
<comment type="similarity">
    <text evidence="1">Belongs to the LytR/CpsA/Psr (LCP) family.</text>
</comment>
<feature type="domain" description="LytR/CpsA/Psr regulator C-terminal" evidence="5">
    <location>
        <begin position="394"/>
        <end position="475"/>
    </location>
</feature>
<evidence type="ECO:0000259" key="5">
    <source>
        <dbReference type="Pfam" id="PF13399"/>
    </source>
</evidence>
<feature type="compositionally biased region" description="Polar residues" evidence="2">
    <location>
        <begin position="7"/>
        <end position="18"/>
    </location>
</feature>
<organism evidence="6 7">
    <name type="scientific">Pseudarthrobacter phenanthrenivorans</name>
    <name type="common">Arthrobacter phenanthrenivorans</name>
    <dbReference type="NCBI Taxonomy" id="361575"/>
    <lineage>
        <taxon>Bacteria</taxon>
        <taxon>Bacillati</taxon>
        <taxon>Actinomycetota</taxon>
        <taxon>Actinomycetes</taxon>
        <taxon>Micrococcales</taxon>
        <taxon>Micrococcaceae</taxon>
        <taxon>Pseudarthrobacter</taxon>
    </lineage>
</organism>
<feature type="transmembrane region" description="Helical" evidence="3">
    <location>
        <begin position="43"/>
        <end position="67"/>
    </location>
</feature>
<dbReference type="RefSeq" id="WP_043449237.1">
    <property type="nucleotide sequence ID" value="NZ_JWTB01000004.1"/>
</dbReference>
<proteinExistence type="inferred from homology"/>
<feature type="region of interest" description="Disordered" evidence="2">
    <location>
        <begin position="1"/>
        <end position="33"/>
    </location>
</feature>
<feature type="compositionally biased region" description="Low complexity" evidence="2">
    <location>
        <begin position="368"/>
        <end position="384"/>
    </location>
</feature>
<accession>A0A0B4DY62</accession>
<evidence type="ECO:0000256" key="1">
    <source>
        <dbReference type="ARBA" id="ARBA00006068"/>
    </source>
</evidence>
<dbReference type="Proteomes" id="UP000031196">
    <property type="component" value="Unassembled WGS sequence"/>
</dbReference>
<dbReference type="EMBL" id="JWTB01000004">
    <property type="protein sequence ID" value="KIC69410.1"/>
    <property type="molecule type" value="Genomic_DNA"/>
</dbReference>
<comment type="caution">
    <text evidence="6">The sequence shown here is derived from an EMBL/GenBank/DDBJ whole genome shotgun (WGS) entry which is preliminary data.</text>
</comment>
<dbReference type="Pfam" id="PF03816">
    <property type="entry name" value="LytR_cpsA_psr"/>
    <property type="match status" value="1"/>
</dbReference>
<feature type="domain" description="Cell envelope-related transcriptional attenuator" evidence="4">
    <location>
        <begin position="125"/>
        <end position="281"/>
    </location>
</feature>
<feature type="compositionally biased region" description="Polar residues" evidence="2">
    <location>
        <begin position="497"/>
        <end position="512"/>
    </location>
</feature>
<feature type="region of interest" description="Disordered" evidence="2">
    <location>
        <begin position="478"/>
        <end position="512"/>
    </location>
</feature>
<evidence type="ECO:0000256" key="2">
    <source>
        <dbReference type="SAM" id="MobiDB-lite"/>
    </source>
</evidence>
<dbReference type="InterPro" id="IPR027381">
    <property type="entry name" value="LytR/CpsA/Psr_C"/>
</dbReference>
<reference evidence="6 7" key="1">
    <citation type="submission" date="2014-12" db="EMBL/GenBank/DDBJ databases">
        <title>Genome sequencing of Arthrobacter phenanthrenivorans SWC37.</title>
        <authorList>
            <person name="Tan P.W."/>
            <person name="Chan K.-G."/>
        </authorList>
    </citation>
    <scope>NUCLEOTIDE SEQUENCE [LARGE SCALE GENOMIC DNA]</scope>
    <source>
        <strain evidence="6 7">SWC37</strain>
    </source>
</reference>
<name>A0A0B4DY62_PSEPS</name>
<feature type="region of interest" description="Disordered" evidence="2">
    <location>
        <begin position="364"/>
        <end position="384"/>
    </location>
</feature>
<sequence length="512" mass="53523">MFGSRKSPGQDQVGSSPSAYPGQGELYAASSRHRRPARRVPRWLKAVTAVVSVLLLGAVAFGGYWAWRLQSNISTSELTAGGERTEGAVNDSTDRLQILVLGSDTRDGSNSQYGSAEDSSGYGQSDVMMLLDISADNKHVNVVSFPRDLLVDVPACTDPKTKQAYPARQDVMINSAMAQAGIGCAVDTVNKLTGLEVDHFMMADFNAVKELSNAVGGVEVCVSDAVHDPDSGLNLPAGTSQVQGEQALAFLRTRHAFANGGDLGRIQAQQGFLASLSRKLKSEGTLGNPQKTLTIADTITRNLTVDSGLSSIPSLLTIANRLKNIDPANINFITTPTMPAPQDPNRLTLAEPAASTFFTALRNSPDLSQPAPASPTQAPATPAAPAYDKSLQPISVANGTGLAARSNAIAGLLSDAGFTKLTKFQAQTQDKTMVYYSAGFEDVAADVAVLFGLPASSVQQVGNIQGVQLYAGTDFTTGTKPTVPPSTPDSPGGVVAQTGSDQTCQSANPTGY</sequence>
<evidence type="ECO:0000256" key="3">
    <source>
        <dbReference type="SAM" id="Phobius"/>
    </source>
</evidence>
<keyword evidence="3" id="KW-1133">Transmembrane helix</keyword>
<evidence type="ECO:0000259" key="4">
    <source>
        <dbReference type="Pfam" id="PF03816"/>
    </source>
</evidence>
<dbReference type="InterPro" id="IPR004474">
    <property type="entry name" value="LytR_CpsA_psr"/>
</dbReference>
<dbReference type="AlphaFoldDB" id="A0A0B4DY62"/>
<evidence type="ECO:0000313" key="7">
    <source>
        <dbReference type="Proteomes" id="UP000031196"/>
    </source>
</evidence>
<gene>
    <name evidence="6" type="ORF">RM50_01580</name>
</gene>
<dbReference type="NCBIfam" id="TIGR00350">
    <property type="entry name" value="lytR_cpsA_psr"/>
    <property type="match status" value="1"/>
</dbReference>
<dbReference type="OrthoDB" id="9782542at2"/>
<keyword evidence="3" id="KW-0812">Transmembrane</keyword>
<dbReference type="Gene3D" id="3.40.630.190">
    <property type="entry name" value="LCP protein"/>
    <property type="match status" value="1"/>
</dbReference>
<keyword evidence="3" id="KW-0472">Membrane</keyword>
<dbReference type="PANTHER" id="PTHR33392:SF6">
    <property type="entry name" value="POLYISOPRENYL-TEICHOIC ACID--PEPTIDOGLYCAN TEICHOIC ACID TRANSFERASE TAGU"/>
    <property type="match status" value="1"/>
</dbReference>
<dbReference type="InterPro" id="IPR050922">
    <property type="entry name" value="LytR/CpsA/Psr_CW_biosynth"/>
</dbReference>
<dbReference type="PANTHER" id="PTHR33392">
    <property type="entry name" value="POLYISOPRENYL-TEICHOIC ACID--PEPTIDOGLYCAN TEICHOIC ACID TRANSFERASE TAGU"/>
    <property type="match status" value="1"/>
</dbReference>
<dbReference type="Pfam" id="PF13399">
    <property type="entry name" value="LytR_C"/>
    <property type="match status" value="1"/>
</dbReference>
<evidence type="ECO:0000313" key="6">
    <source>
        <dbReference type="EMBL" id="KIC69410.1"/>
    </source>
</evidence>